<dbReference type="SUPFAM" id="SSF81383">
    <property type="entry name" value="F-box domain"/>
    <property type="match status" value="1"/>
</dbReference>
<evidence type="ECO:0000313" key="1">
    <source>
        <dbReference type="EMBL" id="KAF2020549.1"/>
    </source>
</evidence>
<dbReference type="SUPFAM" id="SSF52047">
    <property type="entry name" value="RNI-like"/>
    <property type="match status" value="1"/>
</dbReference>
<gene>
    <name evidence="1" type="ORF">BU24DRAFT_456615</name>
</gene>
<name>A0A6A5Y5J6_9PLEO</name>
<dbReference type="EMBL" id="ML978066">
    <property type="protein sequence ID" value="KAF2020549.1"/>
    <property type="molecule type" value="Genomic_DNA"/>
</dbReference>
<dbReference type="GeneID" id="54288857"/>
<evidence type="ECO:0000313" key="2">
    <source>
        <dbReference type="Proteomes" id="UP000799778"/>
    </source>
</evidence>
<evidence type="ECO:0008006" key="3">
    <source>
        <dbReference type="Google" id="ProtNLM"/>
    </source>
</evidence>
<dbReference type="RefSeq" id="XP_033388888.1">
    <property type="nucleotide sequence ID" value="XM_033531460.1"/>
</dbReference>
<sequence>MSDQIGMPVSEAEGAIVGLSNAQTSVSTMLATQDTGYNPAHLPHLSNELKMMILSQLSQKDLLLGVAQTCKGLQEICYFLGYKKVNIQSGSSTLLWGDVNWAAHSGMAHIRHIEMHLTRRTNPFLAAADDIILRGFVESLPVNLLTFRLRSSNHAPQGISAPSLRSLSRTQSRLQVLEFPIFNYGTGESDFDRIMTTCELPELERLALTTCSFRSVLNLWGSSIIRLPKLQELHITISSVCQHSSVFWHGPGLNIGKLSSMSPLITRLTMHGLKLNCRLRQKLPSVRVVQFIECVEIEALFSHKHSCLFPNLTALMIRSVQVISVIPQHLCTISQLKELYLDLPGVYSSFLEHFNNGASSLELLVWGPAVHRIGADRVPLQLYDWIPCCPRIAFLGVALPHPHVLWNSNIPGDMQLNSEALKSIRDAASLEALFCLCHLDAGTYNYDRQNPMHADLEGWFRGECLIFNAALGGDYCITPSLQFFTSTHLVMEPAYSKKVLPWPFLQNQTKKIIAFKPSLFTIKGTEWKTLFLQKYSARNLFFLEDFADAMIQKSVAYQIQDLPR</sequence>
<dbReference type="Gene3D" id="3.80.10.10">
    <property type="entry name" value="Ribonuclease Inhibitor"/>
    <property type="match status" value="1"/>
</dbReference>
<dbReference type="InterPro" id="IPR036047">
    <property type="entry name" value="F-box-like_dom_sf"/>
</dbReference>
<dbReference type="Proteomes" id="UP000799778">
    <property type="component" value="Unassembled WGS sequence"/>
</dbReference>
<organism evidence="1 2">
    <name type="scientific">Aaosphaeria arxii CBS 175.79</name>
    <dbReference type="NCBI Taxonomy" id="1450172"/>
    <lineage>
        <taxon>Eukaryota</taxon>
        <taxon>Fungi</taxon>
        <taxon>Dikarya</taxon>
        <taxon>Ascomycota</taxon>
        <taxon>Pezizomycotina</taxon>
        <taxon>Dothideomycetes</taxon>
        <taxon>Pleosporomycetidae</taxon>
        <taxon>Pleosporales</taxon>
        <taxon>Pleosporales incertae sedis</taxon>
        <taxon>Aaosphaeria</taxon>
    </lineage>
</organism>
<proteinExistence type="predicted"/>
<keyword evidence="2" id="KW-1185">Reference proteome</keyword>
<accession>A0A6A5Y5J6</accession>
<dbReference type="InterPro" id="IPR032675">
    <property type="entry name" value="LRR_dom_sf"/>
</dbReference>
<protein>
    <recommendedName>
        <fullName evidence="3">F-box domain-containing protein</fullName>
    </recommendedName>
</protein>
<dbReference type="CDD" id="cd09917">
    <property type="entry name" value="F-box_SF"/>
    <property type="match status" value="1"/>
</dbReference>
<dbReference type="AlphaFoldDB" id="A0A6A5Y5J6"/>
<dbReference type="OrthoDB" id="3695593at2759"/>
<reference evidence="1" key="1">
    <citation type="journal article" date="2020" name="Stud. Mycol.">
        <title>101 Dothideomycetes genomes: a test case for predicting lifestyles and emergence of pathogens.</title>
        <authorList>
            <person name="Haridas S."/>
            <person name="Albert R."/>
            <person name="Binder M."/>
            <person name="Bloem J."/>
            <person name="Labutti K."/>
            <person name="Salamov A."/>
            <person name="Andreopoulos B."/>
            <person name="Baker S."/>
            <person name="Barry K."/>
            <person name="Bills G."/>
            <person name="Bluhm B."/>
            <person name="Cannon C."/>
            <person name="Castanera R."/>
            <person name="Culley D."/>
            <person name="Daum C."/>
            <person name="Ezra D."/>
            <person name="Gonzalez J."/>
            <person name="Henrissat B."/>
            <person name="Kuo A."/>
            <person name="Liang C."/>
            <person name="Lipzen A."/>
            <person name="Lutzoni F."/>
            <person name="Magnuson J."/>
            <person name="Mondo S."/>
            <person name="Nolan M."/>
            <person name="Ohm R."/>
            <person name="Pangilinan J."/>
            <person name="Park H.-J."/>
            <person name="Ramirez L."/>
            <person name="Alfaro M."/>
            <person name="Sun H."/>
            <person name="Tritt A."/>
            <person name="Yoshinaga Y."/>
            <person name="Zwiers L.-H."/>
            <person name="Turgeon B."/>
            <person name="Goodwin S."/>
            <person name="Spatafora J."/>
            <person name="Crous P."/>
            <person name="Grigoriev I."/>
        </authorList>
    </citation>
    <scope>NUCLEOTIDE SEQUENCE</scope>
    <source>
        <strain evidence="1">CBS 175.79</strain>
    </source>
</reference>